<accession>K3YKZ0</accession>
<dbReference type="HOGENOM" id="CLU_010721_3_2_1"/>
<evidence type="ECO:0000313" key="4">
    <source>
        <dbReference type="Proteomes" id="UP000004995"/>
    </source>
</evidence>
<dbReference type="OMA" id="EDWAICA"/>
<reference evidence="3" key="3">
    <citation type="submission" date="2018-08" db="UniProtKB">
        <authorList>
            <consortium name="EnsemblPlants"/>
        </authorList>
    </citation>
    <scope>IDENTIFICATION</scope>
    <source>
        <strain evidence="3">Yugu1</strain>
    </source>
</reference>
<gene>
    <name evidence="2" type="ORF">SETIT_6G120900v2</name>
</gene>
<dbReference type="InterPro" id="IPR032675">
    <property type="entry name" value="LRR_dom_sf"/>
</dbReference>
<dbReference type="EnsemblPlants" id="KQL01490">
    <property type="protein sequence ID" value="KQL01490"/>
    <property type="gene ID" value="SETIT_014911mg"/>
</dbReference>
<feature type="domain" description="F-box" evidence="1">
    <location>
        <begin position="26"/>
        <end position="74"/>
    </location>
</feature>
<organism evidence="3 4">
    <name type="scientific">Setaria italica</name>
    <name type="common">Foxtail millet</name>
    <name type="synonym">Panicum italicum</name>
    <dbReference type="NCBI Taxonomy" id="4555"/>
    <lineage>
        <taxon>Eukaryota</taxon>
        <taxon>Viridiplantae</taxon>
        <taxon>Streptophyta</taxon>
        <taxon>Embryophyta</taxon>
        <taxon>Tracheophyta</taxon>
        <taxon>Spermatophyta</taxon>
        <taxon>Magnoliopsida</taxon>
        <taxon>Liliopsida</taxon>
        <taxon>Poales</taxon>
        <taxon>Poaceae</taxon>
        <taxon>PACMAD clade</taxon>
        <taxon>Panicoideae</taxon>
        <taxon>Panicodae</taxon>
        <taxon>Paniceae</taxon>
        <taxon>Cenchrinae</taxon>
        <taxon>Setaria</taxon>
    </lineage>
</organism>
<dbReference type="EMBL" id="AGNK02003746">
    <property type="status" value="NOT_ANNOTATED_CDS"/>
    <property type="molecule type" value="Genomic_DNA"/>
</dbReference>
<dbReference type="Pfam" id="PF00646">
    <property type="entry name" value="F-box"/>
    <property type="match status" value="1"/>
</dbReference>
<dbReference type="SUPFAM" id="SSF52047">
    <property type="entry name" value="RNI-like"/>
    <property type="match status" value="1"/>
</dbReference>
<dbReference type="Proteomes" id="UP000004995">
    <property type="component" value="Unassembled WGS sequence"/>
</dbReference>
<evidence type="ECO:0000313" key="3">
    <source>
        <dbReference type="EnsemblPlants" id="KQL01490"/>
    </source>
</evidence>
<dbReference type="InterPro" id="IPR001810">
    <property type="entry name" value="F-box_dom"/>
</dbReference>
<name>K3YKZ0_SETIT</name>
<dbReference type="FunCoup" id="K3YKZ0">
    <property type="interactions" value="2"/>
</dbReference>
<dbReference type="InterPro" id="IPR053772">
    <property type="entry name" value="At1g61320/At1g61330-like"/>
</dbReference>
<dbReference type="STRING" id="4555.K3YKZ0"/>
<dbReference type="Gene3D" id="3.80.10.10">
    <property type="entry name" value="Ribonuclease Inhibitor"/>
    <property type="match status" value="1"/>
</dbReference>
<dbReference type="PROSITE" id="PS50181">
    <property type="entry name" value="FBOX"/>
    <property type="match status" value="1"/>
</dbReference>
<dbReference type="InterPro" id="IPR036047">
    <property type="entry name" value="F-box-like_dom_sf"/>
</dbReference>
<sequence>MNNLVTQEIRTDNACGEAICEIGRPNVRLEDLPLDVLYKIVSKLPPKEFARTSVLSSSWRCMWSECPRLTFDAVVMCKCKRVDLHQHTERFIHEVNAVLHKYHGRVVETLEIRIDYVDSLVHHLNNWIDFAVSSRTKNITLDLKPKRFWEFNDPYVFPFKLFENGIISCLQHIQLSFVSLKPPSQFSGFPNLRKLHIQVLYASKKDLEHVLSHCCKLEWLHIDRCDLNAELTVDTPLSHLLYLYVEHCKLTKIKFHAVNLAAFKYEGDFIPVDLSHSSKLQNAYIKLSEAVLQHALLSLLKGLPYVQNLTLRIFWQHLEKQWFLDNPLKFSCLRHLQLFMSIYSEHVDKVLYSVSFLRATPFIENLEVHFTGYSLWLADVGPHRQDFGQCKYNYLKSMCITGFKGARGQVEFLLHVVENAPALEVLSVDTNERARNEFWPHRGSPPFEKAKQIAITLSESKTPAKC</sequence>
<dbReference type="AlphaFoldDB" id="K3YKZ0"/>
<dbReference type="PANTHER" id="PTHR34145">
    <property type="entry name" value="OS02G0105600 PROTEIN"/>
    <property type="match status" value="1"/>
</dbReference>
<dbReference type="SMART" id="SM00256">
    <property type="entry name" value="FBOX"/>
    <property type="match status" value="1"/>
</dbReference>
<dbReference type="InterPro" id="IPR055357">
    <property type="entry name" value="LRR_At1g61320_AtMIF1"/>
</dbReference>
<reference evidence="2 4" key="1">
    <citation type="journal article" date="2012" name="Nat. Biotechnol.">
        <title>Reference genome sequence of the model plant Setaria.</title>
        <authorList>
            <person name="Bennetzen J.L."/>
            <person name="Schmutz J."/>
            <person name="Wang H."/>
            <person name="Percifield R."/>
            <person name="Hawkins J."/>
            <person name="Pontaroli A.C."/>
            <person name="Estep M."/>
            <person name="Feng L."/>
            <person name="Vaughn J.N."/>
            <person name="Grimwood J."/>
            <person name="Jenkins J."/>
            <person name="Barry K."/>
            <person name="Lindquist E."/>
            <person name="Hellsten U."/>
            <person name="Deshpande S."/>
            <person name="Wang X."/>
            <person name="Wu X."/>
            <person name="Mitros T."/>
            <person name="Triplett J."/>
            <person name="Yang X."/>
            <person name="Ye C.Y."/>
            <person name="Mauro-Herrera M."/>
            <person name="Wang L."/>
            <person name="Li P."/>
            <person name="Sharma M."/>
            <person name="Sharma R."/>
            <person name="Ronald P.C."/>
            <person name="Panaud O."/>
            <person name="Kellogg E.A."/>
            <person name="Brutnell T.P."/>
            <person name="Doust A.N."/>
            <person name="Tuskan G.A."/>
            <person name="Rokhsar D."/>
            <person name="Devos K.M."/>
        </authorList>
    </citation>
    <scope>NUCLEOTIDE SEQUENCE [LARGE SCALE GENOMIC DNA]</scope>
    <source>
        <strain evidence="4">cv. Yugu1</strain>
        <strain evidence="2">Yugu1</strain>
    </source>
</reference>
<proteinExistence type="predicted"/>
<evidence type="ECO:0000259" key="1">
    <source>
        <dbReference type="PROSITE" id="PS50181"/>
    </source>
</evidence>
<dbReference type="EMBL" id="CM003533">
    <property type="protein sequence ID" value="RCV30758.1"/>
    <property type="molecule type" value="Genomic_DNA"/>
</dbReference>
<dbReference type="OrthoDB" id="661008at2759"/>
<evidence type="ECO:0000313" key="2">
    <source>
        <dbReference type="EMBL" id="RCV30758.1"/>
    </source>
</evidence>
<reference evidence="2" key="2">
    <citation type="submission" date="2015-07" db="EMBL/GenBank/DDBJ databases">
        <authorList>
            <person name="Noorani M."/>
        </authorList>
    </citation>
    <scope>NUCLEOTIDE SEQUENCE</scope>
    <source>
        <strain evidence="2">Yugu1</strain>
    </source>
</reference>
<dbReference type="Pfam" id="PF23622">
    <property type="entry name" value="LRR_At1g61320_AtMIF1"/>
    <property type="match status" value="1"/>
</dbReference>
<keyword evidence="4" id="KW-1185">Reference proteome</keyword>
<dbReference type="SUPFAM" id="SSF81383">
    <property type="entry name" value="F-box domain"/>
    <property type="match status" value="1"/>
</dbReference>
<dbReference type="PANTHER" id="PTHR34145:SF57">
    <property type="entry name" value="F-BOX DOMAIN-CONTAINING PROTEIN"/>
    <property type="match status" value="1"/>
</dbReference>
<protein>
    <recommendedName>
        <fullName evidence="1">F-box domain-containing protein</fullName>
    </recommendedName>
</protein>
<dbReference type="Gramene" id="KQL01490">
    <property type="protein sequence ID" value="KQL01490"/>
    <property type="gene ID" value="SETIT_014911mg"/>
</dbReference>
<dbReference type="eggNOG" id="ENOG502RYMX">
    <property type="taxonomic scope" value="Eukaryota"/>
</dbReference>